<dbReference type="AlphaFoldDB" id="A0A653CXB6"/>
<gene>
    <name evidence="2" type="ORF">CALMAC_LOCUS12619</name>
</gene>
<keyword evidence="1" id="KW-0732">Signal</keyword>
<feature type="chain" id="PRO_5024831159" evidence="1">
    <location>
        <begin position="21"/>
        <end position="107"/>
    </location>
</feature>
<evidence type="ECO:0000313" key="2">
    <source>
        <dbReference type="EMBL" id="VEN52522.1"/>
    </source>
</evidence>
<reference evidence="2 3" key="1">
    <citation type="submission" date="2019-01" db="EMBL/GenBank/DDBJ databases">
        <authorList>
            <person name="Sayadi A."/>
        </authorList>
    </citation>
    <scope>NUCLEOTIDE SEQUENCE [LARGE SCALE GENOMIC DNA]</scope>
</reference>
<protein>
    <submittedName>
        <fullName evidence="2">Uncharacterized protein</fullName>
    </submittedName>
</protein>
<feature type="signal peptide" evidence="1">
    <location>
        <begin position="1"/>
        <end position="20"/>
    </location>
</feature>
<dbReference type="OrthoDB" id="6731108at2759"/>
<evidence type="ECO:0000256" key="1">
    <source>
        <dbReference type="SAM" id="SignalP"/>
    </source>
</evidence>
<keyword evidence="3" id="KW-1185">Reference proteome</keyword>
<evidence type="ECO:0000313" key="3">
    <source>
        <dbReference type="Proteomes" id="UP000410492"/>
    </source>
</evidence>
<dbReference type="EMBL" id="CAACVG010009207">
    <property type="protein sequence ID" value="VEN52522.1"/>
    <property type="molecule type" value="Genomic_DNA"/>
</dbReference>
<organism evidence="2 3">
    <name type="scientific">Callosobruchus maculatus</name>
    <name type="common">Southern cowpea weevil</name>
    <name type="synonym">Pulse bruchid</name>
    <dbReference type="NCBI Taxonomy" id="64391"/>
    <lineage>
        <taxon>Eukaryota</taxon>
        <taxon>Metazoa</taxon>
        <taxon>Ecdysozoa</taxon>
        <taxon>Arthropoda</taxon>
        <taxon>Hexapoda</taxon>
        <taxon>Insecta</taxon>
        <taxon>Pterygota</taxon>
        <taxon>Neoptera</taxon>
        <taxon>Endopterygota</taxon>
        <taxon>Coleoptera</taxon>
        <taxon>Polyphaga</taxon>
        <taxon>Cucujiformia</taxon>
        <taxon>Chrysomeloidea</taxon>
        <taxon>Chrysomelidae</taxon>
        <taxon>Bruchinae</taxon>
        <taxon>Bruchini</taxon>
        <taxon>Callosobruchus</taxon>
    </lineage>
</organism>
<sequence length="107" mass="11734">MKLILFTLALLVVQYGYGDAKEKITDPPLQGIALAGAYNQCAAKSVDVTTFGRLLVGPTHDERVNCVEGLLRRTFGDDSEIKSLKSCVKKLLAKYGKLTIEDLQRCS</sequence>
<name>A0A653CXB6_CALMS</name>
<proteinExistence type="predicted"/>
<dbReference type="Proteomes" id="UP000410492">
    <property type="component" value="Unassembled WGS sequence"/>
</dbReference>
<accession>A0A653CXB6</accession>